<evidence type="ECO:0000256" key="1">
    <source>
        <dbReference type="SAM" id="MobiDB-lite"/>
    </source>
</evidence>
<accession>A0ABU7ZUW9</accession>
<dbReference type="InterPro" id="IPR006624">
    <property type="entry name" value="Beta-propeller_rpt_TECPR"/>
</dbReference>
<organism evidence="2 3">
    <name type="scientific">Streptomyces silvae</name>
    <dbReference type="NCBI Taxonomy" id="2803812"/>
    <lineage>
        <taxon>Bacteria</taxon>
        <taxon>Bacillati</taxon>
        <taxon>Actinomycetota</taxon>
        <taxon>Actinomycetes</taxon>
        <taxon>Kitasatosporales</taxon>
        <taxon>Streptomycetaceae</taxon>
        <taxon>Streptomyces</taxon>
    </lineage>
</organism>
<gene>
    <name evidence="2" type="ORF">QBA37_00330</name>
</gene>
<evidence type="ECO:0000313" key="2">
    <source>
        <dbReference type="EMBL" id="MEH0557729.1"/>
    </source>
</evidence>
<reference evidence="2 3" key="1">
    <citation type="submission" date="2023-04" db="EMBL/GenBank/DDBJ databases">
        <title>Genomic diversity of scab-causing Streptomyces spp. in the province of Quebec, Canada.</title>
        <authorList>
            <person name="Biessy A."/>
            <person name="Cadieux M."/>
            <person name="Ciotola M."/>
            <person name="Filion M."/>
        </authorList>
    </citation>
    <scope>NUCLEOTIDE SEQUENCE [LARGE SCALE GENOMIC DNA]</scope>
    <source>
        <strain evidence="2 3">B21-103</strain>
    </source>
</reference>
<dbReference type="RefSeq" id="WP_319226025.1">
    <property type="nucleotide sequence ID" value="NZ_JARUMK010000001.1"/>
</dbReference>
<dbReference type="Proteomes" id="UP001382181">
    <property type="component" value="Unassembled WGS sequence"/>
</dbReference>
<protein>
    <submittedName>
        <fullName evidence="2">Uncharacterized protein</fullName>
    </submittedName>
</protein>
<comment type="caution">
    <text evidence="2">The sequence shown here is derived from an EMBL/GenBank/DDBJ whole genome shotgun (WGS) entry which is preliminary data.</text>
</comment>
<dbReference type="Pfam" id="PF19193">
    <property type="entry name" value="Tectonin"/>
    <property type="match status" value="1"/>
</dbReference>
<name>A0ABU7ZUW9_9ACTN</name>
<evidence type="ECO:0000313" key="3">
    <source>
        <dbReference type="Proteomes" id="UP001382181"/>
    </source>
</evidence>
<proteinExistence type="predicted"/>
<sequence length="167" mass="17834">MPPYRPTSRPGSSPCLAGAGGDQEESADQWVQIPGNLSDVGAAADGSVWGVTRNGNIHRYTGDRQDGPDRQSERAPVVVQAGARLTLPTAHGRWCWSVGGRRHAAGVVMTLPDVRFCRCLSAERAGGRCARRGTVVPVLCPCVPWARQGRHHLVTALFSRSPQQAGC</sequence>
<keyword evidence="3" id="KW-1185">Reference proteome</keyword>
<feature type="region of interest" description="Disordered" evidence="1">
    <location>
        <begin position="1"/>
        <end position="27"/>
    </location>
</feature>
<dbReference type="EMBL" id="JARUMK010000001">
    <property type="protein sequence ID" value="MEH0557729.1"/>
    <property type="molecule type" value="Genomic_DNA"/>
</dbReference>
<dbReference type="SMART" id="SM00706">
    <property type="entry name" value="TECPR"/>
    <property type="match status" value="1"/>
</dbReference>